<protein>
    <submittedName>
        <fullName evidence="2">Uncharacterized protein</fullName>
    </submittedName>
</protein>
<evidence type="ECO:0000256" key="1">
    <source>
        <dbReference type="SAM" id="Phobius"/>
    </source>
</evidence>
<dbReference type="EMBL" id="JAPCIO010000011">
    <property type="protein sequence ID" value="MCW1149088.1"/>
    <property type="molecule type" value="Genomic_DNA"/>
</dbReference>
<dbReference type="Proteomes" id="UP001165677">
    <property type="component" value="Unassembled WGS sequence"/>
</dbReference>
<gene>
    <name evidence="2" type="ORF">OJ995_12730</name>
</gene>
<evidence type="ECO:0000313" key="3">
    <source>
        <dbReference type="Proteomes" id="UP001165677"/>
    </source>
</evidence>
<feature type="transmembrane region" description="Helical" evidence="1">
    <location>
        <begin position="5"/>
        <end position="26"/>
    </location>
</feature>
<sequence length="97" mass="11271">MSKILYKLSFYIAILVLLIGIVMKVLNSSTYGFSFSKTGSLYSGTIDSNGIIILSLLLFIFSLWAYKDYKTIERKNNLMRNHEINENKKRKLNINKR</sequence>
<dbReference type="RefSeq" id="WP_264369777.1">
    <property type="nucleotide sequence ID" value="NZ_JAPCIO010000011.1"/>
</dbReference>
<evidence type="ECO:0000313" key="2">
    <source>
        <dbReference type="EMBL" id="MCW1149088.1"/>
    </source>
</evidence>
<comment type="caution">
    <text evidence="2">The sequence shown here is derived from an EMBL/GenBank/DDBJ whole genome shotgun (WGS) entry which is preliminary data.</text>
</comment>
<keyword evidence="1" id="KW-0472">Membrane</keyword>
<keyword evidence="1" id="KW-0812">Transmembrane</keyword>
<organism evidence="2 3">
    <name type="scientific">Flavobacterium lacisediminis</name>
    <dbReference type="NCBI Taxonomy" id="2989705"/>
    <lineage>
        <taxon>Bacteria</taxon>
        <taxon>Pseudomonadati</taxon>
        <taxon>Bacteroidota</taxon>
        <taxon>Flavobacteriia</taxon>
        <taxon>Flavobacteriales</taxon>
        <taxon>Flavobacteriaceae</taxon>
        <taxon>Flavobacterium</taxon>
    </lineage>
</organism>
<name>A0ABT3EKJ6_9FLAO</name>
<keyword evidence="3" id="KW-1185">Reference proteome</keyword>
<reference evidence="2" key="1">
    <citation type="submission" date="2022-10" db="EMBL/GenBank/DDBJ databases">
        <title>Flavobacterium sp. nov., a bacterium isolated from lake sediment.</title>
        <authorList>
            <person name="Qu J.-H."/>
        </authorList>
    </citation>
    <scope>NUCLEOTIDE SEQUENCE</scope>
    <source>
        <strain evidence="2">TH16-21</strain>
    </source>
</reference>
<proteinExistence type="predicted"/>
<accession>A0ABT3EKJ6</accession>
<feature type="transmembrane region" description="Helical" evidence="1">
    <location>
        <begin position="46"/>
        <end position="66"/>
    </location>
</feature>
<keyword evidence="1" id="KW-1133">Transmembrane helix</keyword>